<protein>
    <submittedName>
        <fullName evidence="1">Uncharacterized protein</fullName>
    </submittedName>
</protein>
<dbReference type="EMBL" id="CP019291">
    <property type="protein sequence ID" value="AXX62071.1"/>
    <property type="molecule type" value="Genomic_DNA"/>
</dbReference>
<sequence>MNVQILLSSGTHPVFLKSISKGDIVTTFDPKHALTLPSSTARMLLPMVKRRWPMAQLSYSLDV</sequence>
<evidence type="ECO:0000313" key="2">
    <source>
        <dbReference type="Proteomes" id="UP000263418"/>
    </source>
</evidence>
<organism evidence="1 2">
    <name type="scientific">Vibrio vulnificus</name>
    <dbReference type="NCBI Taxonomy" id="672"/>
    <lineage>
        <taxon>Bacteria</taxon>
        <taxon>Pseudomonadati</taxon>
        <taxon>Pseudomonadota</taxon>
        <taxon>Gammaproteobacteria</taxon>
        <taxon>Vibrionales</taxon>
        <taxon>Vibrionaceae</taxon>
        <taxon>Vibrio</taxon>
    </lineage>
</organism>
<evidence type="ECO:0000313" key="1">
    <source>
        <dbReference type="EMBL" id="AXX62071.1"/>
    </source>
</evidence>
<dbReference type="RefSeq" id="WP_108677545.1">
    <property type="nucleotide sequence ID" value="NZ_CP019291.1"/>
</dbReference>
<gene>
    <name evidence="1" type="ORF">FORC53_3732</name>
</gene>
<dbReference type="Proteomes" id="UP000263418">
    <property type="component" value="Chromosome 2"/>
</dbReference>
<name>A0AAN1PSB7_VIBVL</name>
<accession>A0AAN1PSB7</accession>
<reference evidence="1 2" key="1">
    <citation type="submission" date="2017-01" db="EMBL/GenBank/DDBJ databases">
        <title>Complete Genome Sequence of Vibrio vulnificus FORC_053.</title>
        <authorList>
            <consortium name="Food-borne Pathogen Omics Research Center"/>
            <person name="Chung H.Y."/>
            <person name="Na E.J."/>
            <person name="Song J.S."/>
            <person name="Kim H."/>
            <person name="Lee J.-H."/>
            <person name="Ryu S."/>
            <person name="Choi S.H."/>
        </authorList>
    </citation>
    <scope>NUCLEOTIDE SEQUENCE [LARGE SCALE GENOMIC DNA]</scope>
    <source>
        <strain evidence="1 2">FORC_053</strain>
    </source>
</reference>
<dbReference type="AlphaFoldDB" id="A0AAN1PSB7"/>
<proteinExistence type="predicted"/>